<dbReference type="Proteomes" id="UP000729402">
    <property type="component" value="Unassembled WGS sequence"/>
</dbReference>
<reference evidence="1" key="1">
    <citation type="journal article" date="2021" name="bioRxiv">
        <title>Whole Genome Assembly and Annotation of Northern Wild Rice, Zizania palustris L., Supports a Whole Genome Duplication in the Zizania Genus.</title>
        <authorList>
            <person name="Haas M."/>
            <person name="Kono T."/>
            <person name="Macchietto M."/>
            <person name="Millas R."/>
            <person name="McGilp L."/>
            <person name="Shao M."/>
            <person name="Duquette J."/>
            <person name="Hirsch C.N."/>
            <person name="Kimball J."/>
        </authorList>
    </citation>
    <scope>NUCLEOTIDE SEQUENCE</scope>
    <source>
        <tissue evidence="1">Fresh leaf tissue</tissue>
    </source>
</reference>
<accession>A0A8J5W5N1</accession>
<gene>
    <name evidence="1" type="ORF">GUJ93_ZPchr0014g46754</name>
</gene>
<reference evidence="1" key="2">
    <citation type="submission" date="2021-02" db="EMBL/GenBank/DDBJ databases">
        <authorList>
            <person name="Kimball J.A."/>
            <person name="Haas M.W."/>
            <person name="Macchietto M."/>
            <person name="Kono T."/>
            <person name="Duquette J."/>
            <person name="Shao M."/>
        </authorList>
    </citation>
    <scope>NUCLEOTIDE SEQUENCE</scope>
    <source>
        <tissue evidence="1">Fresh leaf tissue</tissue>
    </source>
</reference>
<evidence type="ECO:0000313" key="2">
    <source>
        <dbReference type="Proteomes" id="UP000729402"/>
    </source>
</evidence>
<name>A0A8J5W5N1_ZIZPA</name>
<comment type="caution">
    <text evidence="1">The sequence shown here is derived from an EMBL/GenBank/DDBJ whole genome shotgun (WGS) entry which is preliminary data.</text>
</comment>
<keyword evidence="2" id="KW-1185">Reference proteome</keyword>
<sequence length="122" mass="13544">MAKWAMACQCSASTIPAANNSKGETRTSRLHRVGPSSRIAHHIPFGLRHLPLCHVTGVVAAAWRRWGVTVTPPRQAKPQGEVVSWSPAIWLNLSHRLLQFSQELKAKDMVMLQFPSHAPCFV</sequence>
<dbReference type="AlphaFoldDB" id="A0A8J5W5N1"/>
<protein>
    <submittedName>
        <fullName evidence="1">Uncharacterized protein</fullName>
    </submittedName>
</protein>
<organism evidence="1 2">
    <name type="scientific">Zizania palustris</name>
    <name type="common">Northern wild rice</name>
    <dbReference type="NCBI Taxonomy" id="103762"/>
    <lineage>
        <taxon>Eukaryota</taxon>
        <taxon>Viridiplantae</taxon>
        <taxon>Streptophyta</taxon>
        <taxon>Embryophyta</taxon>
        <taxon>Tracheophyta</taxon>
        <taxon>Spermatophyta</taxon>
        <taxon>Magnoliopsida</taxon>
        <taxon>Liliopsida</taxon>
        <taxon>Poales</taxon>
        <taxon>Poaceae</taxon>
        <taxon>BOP clade</taxon>
        <taxon>Oryzoideae</taxon>
        <taxon>Oryzeae</taxon>
        <taxon>Zizaniinae</taxon>
        <taxon>Zizania</taxon>
    </lineage>
</organism>
<dbReference type="EMBL" id="JAAALK010000086">
    <property type="protein sequence ID" value="KAG8081993.1"/>
    <property type="molecule type" value="Genomic_DNA"/>
</dbReference>
<evidence type="ECO:0000313" key="1">
    <source>
        <dbReference type="EMBL" id="KAG8081993.1"/>
    </source>
</evidence>
<proteinExistence type="predicted"/>